<dbReference type="RefSeq" id="WP_113921291.1">
    <property type="nucleotide sequence ID" value="NZ_CALNCS010000016.1"/>
</dbReference>
<comment type="caution">
    <text evidence="2">The sequence shown here is derived from an EMBL/GenBank/DDBJ whole genome shotgun (WGS) entry which is preliminary data.</text>
</comment>
<feature type="domain" description="Putative Se/S carrier protein-like" evidence="1">
    <location>
        <begin position="7"/>
        <end position="75"/>
    </location>
</feature>
<dbReference type="Proteomes" id="UP000253490">
    <property type="component" value="Unassembled WGS sequence"/>
</dbReference>
<sequence>MRPKELQCIVTFNTTTEAIAFEETAKKCGLEGRLIPVPVVITSTCGLAWRENINNRAMVEDILEKHKIGYGKIYKLEI</sequence>
<protein>
    <submittedName>
        <fullName evidence="2">Uncharacterized protein DUF3343</fullName>
    </submittedName>
</protein>
<dbReference type="Pfam" id="PF11823">
    <property type="entry name" value="Se_S_carrier"/>
    <property type="match status" value="1"/>
</dbReference>
<evidence type="ECO:0000313" key="2">
    <source>
        <dbReference type="EMBL" id="RBP61080.1"/>
    </source>
</evidence>
<organism evidence="2 3">
    <name type="scientific">Alkalibaculum bacchi</name>
    <dbReference type="NCBI Taxonomy" id="645887"/>
    <lineage>
        <taxon>Bacteria</taxon>
        <taxon>Bacillati</taxon>
        <taxon>Bacillota</taxon>
        <taxon>Clostridia</taxon>
        <taxon>Eubacteriales</taxon>
        <taxon>Eubacteriaceae</taxon>
        <taxon>Alkalibaculum</taxon>
    </lineage>
</organism>
<dbReference type="AlphaFoldDB" id="A0A366I2A4"/>
<gene>
    <name evidence="2" type="ORF">DES36_11579</name>
</gene>
<evidence type="ECO:0000259" key="1">
    <source>
        <dbReference type="Pfam" id="PF11823"/>
    </source>
</evidence>
<accession>A0A366I2A4</accession>
<proteinExistence type="predicted"/>
<dbReference type="EMBL" id="QNRX01000015">
    <property type="protein sequence ID" value="RBP61080.1"/>
    <property type="molecule type" value="Genomic_DNA"/>
</dbReference>
<dbReference type="OrthoDB" id="3192849at2"/>
<reference evidence="2 3" key="1">
    <citation type="submission" date="2018-06" db="EMBL/GenBank/DDBJ databases">
        <title>Genomic Encyclopedia of Type Strains, Phase IV (KMG-IV): sequencing the most valuable type-strain genomes for metagenomic binning, comparative biology and taxonomic classification.</title>
        <authorList>
            <person name="Goeker M."/>
        </authorList>
    </citation>
    <scope>NUCLEOTIDE SEQUENCE [LARGE SCALE GENOMIC DNA]</scope>
    <source>
        <strain evidence="2 3">DSM 22112</strain>
    </source>
</reference>
<name>A0A366I2A4_9FIRM</name>
<keyword evidence="3" id="KW-1185">Reference proteome</keyword>
<evidence type="ECO:0000313" key="3">
    <source>
        <dbReference type="Proteomes" id="UP000253490"/>
    </source>
</evidence>
<dbReference type="InterPro" id="IPR021778">
    <property type="entry name" value="Se/S_carrier-like"/>
</dbReference>